<dbReference type="GO" id="GO:0003723">
    <property type="term" value="F:RNA binding"/>
    <property type="evidence" value="ECO:0007669"/>
    <property type="project" value="UniProtKB-UniRule"/>
</dbReference>
<dbReference type="Proteomes" id="UP000042527">
    <property type="component" value="Unassembled WGS sequence"/>
</dbReference>
<dbReference type="GO" id="GO:0016787">
    <property type="term" value="F:hydrolase activity"/>
    <property type="evidence" value="ECO:0007669"/>
    <property type="project" value="UniProtKB-KW"/>
</dbReference>
<dbReference type="Pfam" id="PF16595">
    <property type="entry name" value="Cas9_PI"/>
    <property type="match status" value="1"/>
</dbReference>
<comment type="cofactor">
    <cofactor evidence="1">
        <name>Mg(2+)</name>
        <dbReference type="ChEBI" id="CHEBI:18420"/>
    </cofactor>
</comment>
<dbReference type="GO" id="GO:0004519">
    <property type="term" value="F:endonuclease activity"/>
    <property type="evidence" value="ECO:0007669"/>
    <property type="project" value="UniProtKB-UniRule"/>
</dbReference>
<evidence type="ECO:0000256" key="11">
    <source>
        <dbReference type="ARBA" id="ARBA00046380"/>
    </source>
</evidence>
<evidence type="ECO:0000313" key="14">
    <source>
        <dbReference type="EMBL" id="CEM62519.1"/>
    </source>
</evidence>
<dbReference type="Pfam" id="PF22702">
    <property type="entry name" value="Cas9_RuvC"/>
    <property type="match status" value="1"/>
</dbReference>
<keyword evidence="6" id="KW-0460">Magnesium</keyword>
<dbReference type="Pfam" id="PF13395">
    <property type="entry name" value="HNH_4"/>
    <property type="match status" value="1"/>
</dbReference>
<feature type="domain" description="HNH Cas9-type" evidence="13">
    <location>
        <begin position="1"/>
        <end position="165"/>
    </location>
</feature>
<evidence type="ECO:0000256" key="10">
    <source>
        <dbReference type="ARBA" id="ARBA00023211"/>
    </source>
</evidence>
<dbReference type="GO" id="GO:0046872">
    <property type="term" value="F:metal ion binding"/>
    <property type="evidence" value="ECO:0007669"/>
    <property type="project" value="UniProtKB-KW"/>
</dbReference>
<evidence type="ECO:0000313" key="16">
    <source>
        <dbReference type="Proteomes" id="UP000042527"/>
    </source>
</evidence>
<keyword evidence="5 12" id="KW-0378">Hydrolase</keyword>
<dbReference type="EMBL" id="CP042817">
    <property type="protein sequence ID" value="QEJ97144.1"/>
    <property type="molecule type" value="Genomic_DNA"/>
</dbReference>
<keyword evidence="8" id="KW-0051">Antiviral defense</keyword>
<dbReference type="InterPro" id="IPR033114">
    <property type="entry name" value="HNH_CAS9"/>
</dbReference>
<keyword evidence="9 12" id="KW-0238">DNA-binding</keyword>
<organism evidence="14 16">
    <name type="scientific">Treponema phagedenis</name>
    <dbReference type="NCBI Taxonomy" id="162"/>
    <lineage>
        <taxon>Bacteria</taxon>
        <taxon>Pseudomonadati</taxon>
        <taxon>Spirochaetota</taxon>
        <taxon>Spirochaetia</taxon>
        <taxon>Spirochaetales</taxon>
        <taxon>Treponemataceae</taxon>
        <taxon>Treponema</taxon>
    </lineage>
</organism>
<reference evidence="16" key="1">
    <citation type="submission" date="2015-01" db="EMBL/GenBank/DDBJ databases">
        <authorList>
            <person name="Manzoor Shahid"/>
            <person name="Zubair Saima"/>
        </authorList>
    </citation>
    <scope>NUCLEOTIDE SEQUENCE [LARGE SCALE GENOMIC DNA]</scope>
    <source>
        <strain evidence="16">V1</strain>
    </source>
</reference>
<keyword evidence="4 12" id="KW-0255">Endonuclease</keyword>
<evidence type="ECO:0000259" key="13">
    <source>
        <dbReference type="PROSITE" id="PS51749"/>
    </source>
</evidence>
<evidence type="ECO:0000256" key="9">
    <source>
        <dbReference type="ARBA" id="ARBA00023125"/>
    </source>
</evidence>
<keyword evidence="16" id="KW-1185">Reference proteome</keyword>
<proteinExistence type="predicted"/>
<comment type="subunit">
    <text evidence="11">Monomer. Binds crRNA and tracrRNA.</text>
</comment>
<protein>
    <submittedName>
        <fullName evidence="15">Type II CRISPR RNA-guided endonuclease Cas9</fullName>
    </submittedName>
</protein>
<keyword evidence="7" id="KW-0694">RNA-binding</keyword>
<dbReference type="NCBIfam" id="TIGR01865">
    <property type="entry name" value="cas_Csn1"/>
    <property type="match status" value="1"/>
</dbReference>
<evidence type="ECO:0000256" key="1">
    <source>
        <dbReference type="ARBA" id="ARBA00001946"/>
    </source>
</evidence>
<reference evidence="15 17" key="3">
    <citation type="submission" date="2019-08" db="EMBL/GenBank/DDBJ databases">
        <authorList>
            <person name="Kuhnert P."/>
        </authorList>
    </citation>
    <scope>NUCLEOTIDE SEQUENCE [LARGE SCALE GENOMIC DNA]</scope>
    <source>
        <strain evidence="15 17">B36.5</strain>
    </source>
</reference>
<evidence type="ECO:0000256" key="7">
    <source>
        <dbReference type="ARBA" id="ARBA00022884"/>
    </source>
</evidence>
<reference evidence="14" key="2">
    <citation type="submission" date="2015-01" db="EMBL/GenBank/DDBJ databases">
        <authorList>
            <person name="Xiang T."/>
            <person name="Song Y."/>
            <person name="Huang L."/>
            <person name="Wang B."/>
            <person name="Wu P."/>
        </authorList>
    </citation>
    <scope>NUCLEOTIDE SEQUENCE [LARGE SCALE GENOMIC DNA]</scope>
    <source>
        <strain evidence="14">V1</strain>
    </source>
</reference>
<dbReference type="InterPro" id="IPR032237">
    <property type="entry name" value="Cas9_PI"/>
</dbReference>
<dbReference type="InterPro" id="IPR028629">
    <property type="entry name" value="Cas9"/>
</dbReference>
<evidence type="ECO:0000256" key="4">
    <source>
        <dbReference type="ARBA" id="ARBA00022759"/>
    </source>
</evidence>
<gene>
    <name evidence="15" type="primary">cas9</name>
    <name evidence="15" type="ORF">FUT82_03520</name>
    <name evidence="14" type="ORF">TPHV1_40022</name>
</gene>
<dbReference type="Gene3D" id="1.10.30.50">
    <property type="match status" value="1"/>
</dbReference>
<accession>A0A0B7GV41</accession>
<name>A0A0B7GV41_TREPH</name>
<dbReference type="InterPro" id="IPR055228">
    <property type="entry name" value="Cas9_RuvC"/>
</dbReference>
<keyword evidence="10" id="KW-0464">Manganese</keyword>
<dbReference type="AlphaFoldDB" id="A0A0B7GV41"/>
<dbReference type="GO" id="GO:0003677">
    <property type="term" value="F:DNA binding"/>
    <property type="evidence" value="ECO:0007669"/>
    <property type="project" value="UniProtKB-UniRule"/>
</dbReference>
<sequence>MARGKEAEKGRTSSRYASIKALYENCKQDLADYDAVLEQFKSEEPLRLRSDKLYLYYTQLGRCMYTGRVIDIDRLMSDNSAYDIDHIYPRSKIKDDSLTNRVLVVKDANQDKRDEPLSPQIQDKQKGFWDFLKRNNFISVEKYERLTYRGYFTEEMLSGFIARQLVETRQGTKTAGQILEQLYPDSTVVYCKAANTSEFRQKFNLIKCREINDLHHAHDAYLNIAVGNVYYTKFTSNPRNFMKLKEPYNLRELFDRDVERNNTIAWVKNKTITTIKDMLKRNTPLYTRYAYCKTGGFFDQNIMKKGKGQFPLKENSPLSDISKYGGYNKVSGAYFILVQKKEKDAVVRILETVPLYLLNKPGKESENVREYLSTALGTKDFKILIPKIKINSLFKINGFLVHITGKTNDRFLVRSAVQFFCDDNLTLFFKRIIAFNGLRNLNKDKSMTAYDDNTMRVYVRDNLFKDKNQLFDKNKFNEIVKGKNISVYKDMVKRYETSIYKFRPNTAVIPILKSGEDKFINLPIEEQFKILQEILKLFGAINGTANLTLIGGRPSTGEMKISNNISNLKQCILIHQSPTGVFEQQIDLLKI</sequence>
<evidence type="ECO:0000256" key="3">
    <source>
        <dbReference type="ARBA" id="ARBA00022723"/>
    </source>
</evidence>
<keyword evidence="3" id="KW-0479">Metal-binding</keyword>
<evidence type="ECO:0000256" key="2">
    <source>
        <dbReference type="ARBA" id="ARBA00022722"/>
    </source>
</evidence>
<dbReference type="Proteomes" id="UP000323594">
    <property type="component" value="Chromosome"/>
</dbReference>
<dbReference type="OrthoDB" id="9757607at2"/>
<evidence type="ECO:0000256" key="8">
    <source>
        <dbReference type="ARBA" id="ARBA00023118"/>
    </source>
</evidence>
<evidence type="ECO:0000313" key="15">
    <source>
        <dbReference type="EMBL" id="QEJ97144.1"/>
    </source>
</evidence>
<dbReference type="PROSITE" id="PS51749">
    <property type="entry name" value="HNH_CAS9"/>
    <property type="match status" value="1"/>
</dbReference>
<evidence type="ECO:0000256" key="5">
    <source>
        <dbReference type="ARBA" id="ARBA00022801"/>
    </source>
</evidence>
<evidence type="ECO:0000313" key="17">
    <source>
        <dbReference type="Proteomes" id="UP000323594"/>
    </source>
</evidence>
<evidence type="ECO:0000256" key="6">
    <source>
        <dbReference type="ARBA" id="ARBA00022842"/>
    </source>
</evidence>
<dbReference type="InterPro" id="IPR003615">
    <property type="entry name" value="HNH_nuc"/>
</dbReference>
<dbReference type="GO" id="GO:0051607">
    <property type="term" value="P:defense response to virus"/>
    <property type="evidence" value="ECO:0007669"/>
    <property type="project" value="UniProtKB-KW"/>
</dbReference>
<dbReference type="EMBL" id="CDNC01000034">
    <property type="protein sequence ID" value="CEM62519.1"/>
    <property type="molecule type" value="Genomic_DNA"/>
</dbReference>
<evidence type="ECO:0000256" key="12">
    <source>
        <dbReference type="PROSITE-ProRule" id="PRU01085"/>
    </source>
</evidence>
<keyword evidence="2 12" id="KW-0540">Nuclease</keyword>